<dbReference type="KEGG" id="part:PARC_a2751"/>
<dbReference type="Gene3D" id="1.10.10.60">
    <property type="entry name" value="Homeodomain-like"/>
    <property type="match status" value="1"/>
</dbReference>
<reference evidence="7 8" key="1">
    <citation type="journal article" date="2012" name="J. Bacteriol.">
        <title>Genome sequences of type strains of seven species of the marine bacterium Pseudoalteromonas.</title>
        <authorList>
            <person name="Xie B.B."/>
            <person name="Shu Y.L."/>
            <person name="Qin Q.L."/>
            <person name="Rong J.C."/>
            <person name="Zhang X.Y."/>
            <person name="Chen X.L."/>
            <person name="Shi M."/>
            <person name="He H.L."/>
            <person name="Zhou B.C."/>
            <person name="Zhang Y.Z."/>
        </authorList>
    </citation>
    <scope>NUCLEOTIDE SEQUENCE [LARGE SCALE GENOMIC DNA]</scope>
    <source>
        <strain evidence="7 8">A 37-1-2</strain>
    </source>
</reference>
<dbReference type="RefSeq" id="WP_010555532.1">
    <property type="nucleotide sequence ID" value="NZ_CP011025.1"/>
</dbReference>
<dbReference type="Pfam" id="PF25601">
    <property type="entry name" value="AAA_lid_14"/>
    <property type="match status" value="1"/>
</dbReference>
<keyword evidence="1" id="KW-0547">Nucleotide-binding</keyword>
<evidence type="ECO:0000313" key="8">
    <source>
        <dbReference type="Proteomes" id="UP000016505"/>
    </source>
</evidence>
<sequence>MLLAEYILKQKSDSNAKHFIGFSDEVKALFCNYDWPGNIRELQNVIENTVVINDGDVIERDMLPNSFGLGAVKHSSSTKSIHNTNDQSVQLSPMSVHDIEPLWQVEKRAIENAIKSCEDNIPLAAAYLGVSASTIYRKIKGWS</sequence>
<dbReference type="Proteomes" id="UP000016505">
    <property type="component" value="Chromosome I"/>
</dbReference>
<keyword evidence="3" id="KW-0805">Transcription regulation</keyword>
<dbReference type="PANTHER" id="PTHR32071:SF117">
    <property type="entry name" value="PTS-DEPENDENT DIHYDROXYACETONE KINASE OPERON REGULATORY PROTEIN-RELATED"/>
    <property type="match status" value="1"/>
</dbReference>
<dbReference type="EMBL" id="CP011025">
    <property type="protein sequence ID" value="ATC87202.1"/>
    <property type="molecule type" value="Genomic_DNA"/>
</dbReference>
<evidence type="ECO:0000256" key="2">
    <source>
        <dbReference type="ARBA" id="ARBA00022840"/>
    </source>
</evidence>
<name>A0A290S561_9GAMM</name>
<dbReference type="GO" id="GO:0005524">
    <property type="term" value="F:ATP binding"/>
    <property type="evidence" value="ECO:0007669"/>
    <property type="project" value="UniProtKB-KW"/>
</dbReference>
<evidence type="ECO:0000256" key="3">
    <source>
        <dbReference type="ARBA" id="ARBA00023015"/>
    </source>
</evidence>
<protein>
    <recommendedName>
        <fullName evidence="6">Sigma-54 factor interaction domain-containing protein</fullName>
    </recommendedName>
</protein>
<dbReference type="InterPro" id="IPR002078">
    <property type="entry name" value="Sigma_54_int"/>
</dbReference>
<dbReference type="InterPro" id="IPR058031">
    <property type="entry name" value="AAA_lid_NorR"/>
</dbReference>
<organism evidence="7 8">
    <name type="scientific">Pseudoalteromonas arctica A 37-1-2</name>
    <dbReference type="NCBI Taxonomy" id="1117313"/>
    <lineage>
        <taxon>Bacteria</taxon>
        <taxon>Pseudomonadati</taxon>
        <taxon>Pseudomonadota</taxon>
        <taxon>Gammaproteobacteria</taxon>
        <taxon>Alteromonadales</taxon>
        <taxon>Pseudoalteromonadaceae</taxon>
        <taxon>Pseudoalteromonas</taxon>
    </lineage>
</organism>
<dbReference type="Pfam" id="PF02954">
    <property type="entry name" value="HTH_8"/>
    <property type="match status" value="1"/>
</dbReference>
<dbReference type="InterPro" id="IPR002197">
    <property type="entry name" value="HTH_Fis"/>
</dbReference>
<accession>A0A290S561</accession>
<keyword evidence="5" id="KW-0804">Transcription</keyword>
<dbReference type="Gene3D" id="1.10.8.60">
    <property type="match status" value="1"/>
</dbReference>
<dbReference type="GO" id="GO:0043565">
    <property type="term" value="F:sequence-specific DNA binding"/>
    <property type="evidence" value="ECO:0007669"/>
    <property type="project" value="InterPro"/>
</dbReference>
<gene>
    <name evidence="7" type="ORF">PARC_a2751</name>
</gene>
<dbReference type="SUPFAM" id="SSF46689">
    <property type="entry name" value="Homeodomain-like"/>
    <property type="match status" value="1"/>
</dbReference>
<dbReference type="InterPro" id="IPR009057">
    <property type="entry name" value="Homeodomain-like_sf"/>
</dbReference>
<dbReference type="GO" id="GO:0006355">
    <property type="term" value="P:regulation of DNA-templated transcription"/>
    <property type="evidence" value="ECO:0007669"/>
    <property type="project" value="InterPro"/>
</dbReference>
<evidence type="ECO:0000313" key="7">
    <source>
        <dbReference type="EMBL" id="ATC87202.1"/>
    </source>
</evidence>
<proteinExistence type="predicted"/>
<dbReference type="AlphaFoldDB" id="A0A290S561"/>
<dbReference type="PROSITE" id="PS00688">
    <property type="entry name" value="SIGMA54_INTERACT_3"/>
    <property type="match status" value="1"/>
</dbReference>
<feature type="domain" description="Sigma-54 factor interaction" evidence="6">
    <location>
        <begin position="1"/>
        <end position="51"/>
    </location>
</feature>
<evidence type="ECO:0000256" key="5">
    <source>
        <dbReference type="ARBA" id="ARBA00023163"/>
    </source>
</evidence>
<evidence type="ECO:0000256" key="1">
    <source>
        <dbReference type="ARBA" id="ARBA00022741"/>
    </source>
</evidence>
<evidence type="ECO:0000256" key="4">
    <source>
        <dbReference type="ARBA" id="ARBA00023125"/>
    </source>
</evidence>
<dbReference type="PROSITE" id="PS50045">
    <property type="entry name" value="SIGMA54_INTERACT_4"/>
    <property type="match status" value="1"/>
</dbReference>
<dbReference type="InterPro" id="IPR025944">
    <property type="entry name" value="Sigma_54_int_dom_CS"/>
</dbReference>
<keyword evidence="2" id="KW-0067">ATP-binding</keyword>
<evidence type="ECO:0000259" key="6">
    <source>
        <dbReference type="PROSITE" id="PS50045"/>
    </source>
</evidence>
<dbReference type="PANTHER" id="PTHR32071">
    <property type="entry name" value="TRANSCRIPTIONAL REGULATORY PROTEIN"/>
    <property type="match status" value="1"/>
</dbReference>
<keyword evidence="4" id="KW-0238">DNA-binding</keyword>